<dbReference type="Proteomes" id="UP001165121">
    <property type="component" value="Unassembled WGS sequence"/>
</dbReference>
<reference evidence="2" key="1">
    <citation type="submission" date="2023-04" db="EMBL/GenBank/DDBJ databases">
        <title>Phytophthora fragariaefolia NBRC 109709.</title>
        <authorList>
            <person name="Ichikawa N."/>
            <person name="Sato H."/>
            <person name="Tonouchi N."/>
        </authorList>
    </citation>
    <scope>NUCLEOTIDE SEQUENCE</scope>
    <source>
        <strain evidence="2">NBRC 109709</strain>
    </source>
</reference>
<proteinExistence type="predicted"/>
<dbReference type="AlphaFoldDB" id="A0A9W6Y867"/>
<organism evidence="2 3">
    <name type="scientific">Phytophthora fragariaefolia</name>
    <dbReference type="NCBI Taxonomy" id="1490495"/>
    <lineage>
        <taxon>Eukaryota</taxon>
        <taxon>Sar</taxon>
        <taxon>Stramenopiles</taxon>
        <taxon>Oomycota</taxon>
        <taxon>Peronosporomycetes</taxon>
        <taxon>Peronosporales</taxon>
        <taxon>Peronosporaceae</taxon>
        <taxon>Phytophthora</taxon>
    </lineage>
</organism>
<keyword evidence="3" id="KW-1185">Reference proteome</keyword>
<sequence length="200" mass="22085">MAKTRDAIKETILRRLRARLARKSSAATAEADTALRAQVDFYTDLREALNVNTATTNFEAIDTVAITLLAGESQDIPSRSETVTLLSPPSSMQQGQTPPHELFVPPSSPSNSQGKRPAAKAKTDKPPPVKKQRKTKARKQPYQFELPDDSPSQIKRDIERLVKLAAVKLRLAWRTHELDNGLGMTRKNNPAFIWCIGGSG</sequence>
<evidence type="ECO:0000256" key="1">
    <source>
        <dbReference type="SAM" id="MobiDB-lite"/>
    </source>
</evidence>
<comment type="caution">
    <text evidence="2">The sequence shown here is derived from an EMBL/GenBank/DDBJ whole genome shotgun (WGS) entry which is preliminary data.</text>
</comment>
<accession>A0A9W6Y867</accession>
<feature type="region of interest" description="Disordered" evidence="1">
    <location>
        <begin position="80"/>
        <end position="151"/>
    </location>
</feature>
<feature type="compositionally biased region" description="Basic residues" evidence="1">
    <location>
        <begin position="128"/>
        <end position="139"/>
    </location>
</feature>
<evidence type="ECO:0000313" key="2">
    <source>
        <dbReference type="EMBL" id="GMF55216.1"/>
    </source>
</evidence>
<feature type="compositionally biased region" description="Polar residues" evidence="1">
    <location>
        <begin position="80"/>
        <end position="97"/>
    </location>
</feature>
<dbReference type="EMBL" id="BSXT01003673">
    <property type="protein sequence ID" value="GMF55216.1"/>
    <property type="molecule type" value="Genomic_DNA"/>
</dbReference>
<name>A0A9W6Y867_9STRA</name>
<evidence type="ECO:0000313" key="3">
    <source>
        <dbReference type="Proteomes" id="UP001165121"/>
    </source>
</evidence>
<protein>
    <submittedName>
        <fullName evidence="2">Unnamed protein product</fullName>
    </submittedName>
</protein>
<gene>
    <name evidence="2" type="ORF">Pfra01_002321300</name>
</gene>